<evidence type="ECO:0000313" key="5">
    <source>
        <dbReference type="Proteomes" id="UP000093336"/>
    </source>
</evidence>
<proteinExistence type="predicted"/>
<keyword evidence="5" id="KW-1185">Reference proteome</keyword>
<dbReference type="Proteomes" id="UP000054715">
    <property type="component" value="Unassembled WGS sequence"/>
</dbReference>
<name>A0A0W0UGF8_9GAMM</name>
<dbReference type="AlphaFoldDB" id="A0A0W0UGF8"/>
<gene>
    <name evidence="3" type="ORF">A8135_03730</name>
    <name evidence="2" type="ORF">Ljam_0954</name>
</gene>
<evidence type="ECO:0000313" key="4">
    <source>
        <dbReference type="Proteomes" id="UP000054715"/>
    </source>
</evidence>
<organism evidence="2 4">
    <name type="scientific">Legionella jamestowniensis</name>
    <dbReference type="NCBI Taxonomy" id="455"/>
    <lineage>
        <taxon>Bacteria</taxon>
        <taxon>Pseudomonadati</taxon>
        <taxon>Pseudomonadota</taxon>
        <taxon>Gammaproteobacteria</taxon>
        <taxon>Legionellales</taxon>
        <taxon>Legionellaceae</taxon>
        <taxon>Legionella</taxon>
    </lineage>
</organism>
<sequence length="128" mass="13872">MRLLCSLFIAITCCLFAPSVIGGTKVKMICDNSTTYTPECDKMNCCGNMGGINYCDTSAGRYVCTNGYYSSCYCTRHAVMDLQKIQGCCLWQGGVLKVDETTGVIVCNNGGISEICSIQTLTQPVSLW</sequence>
<evidence type="ECO:0000313" key="3">
    <source>
        <dbReference type="EMBL" id="OCH97218.1"/>
    </source>
</evidence>
<accession>A0A0W0UGF8</accession>
<dbReference type="OrthoDB" id="5645084at2"/>
<dbReference type="EMBL" id="LYOZ01000051">
    <property type="protein sequence ID" value="OCH97218.1"/>
    <property type="molecule type" value="Genomic_DNA"/>
</dbReference>
<protein>
    <submittedName>
        <fullName evidence="2">Neurogenic locus notch like protein</fullName>
    </submittedName>
</protein>
<dbReference type="EMBL" id="LNYG01000013">
    <property type="protein sequence ID" value="KTD06759.1"/>
    <property type="molecule type" value="Genomic_DNA"/>
</dbReference>
<dbReference type="PATRIC" id="fig|455.5.peg.1014"/>
<keyword evidence="1" id="KW-0732">Signal</keyword>
<feature type="signal peptide" evidence="1">
    <location>
        <begin position="1"/>
        <end position="22"/>
    </location>
</feature>
<dbReference type="Proteomes" id="UP000093336">
    <property type="component" value="Unassembled WGS sequence"/>
</dbReference>
<comment type="caution">
    <text evidence="2">The sequence shown here is derived from an EMBL/GenBank/DDBJ whole genome shotgun (WGS) entry which is preliminary data.</text>
</comment>
<reference evidence="2 4" key="1">
    <citation type="submission" date="2015-11" db="EMBL/GenBank/DDBJ databases">
        <title>Genomic analysis of 38 Legionella species identifies large and diverse effector repertoires.</title>
        <authorList>
            <person name="Burstein D."/>
            <person name="Amaro F."/>
            <person name="Zusman T."/>
            <person name="Lifshitz Z."/>
            <person name="Cohen O."/>
            <person name="Gilbert J.A."/>
            <person name="Pupko T."/>
            <person name="Shuman H.A."/>
            <person name="Segal G."/>
        </authorList>
    </citation>
    <scope>NUCLEOTIDE SEQUENCE [LARGE SCALE GENOMIC DNA]</scope>
    <source>
        <strain evidence="2 4">JA-26-G1-E2</strain>
    </source>
</reference>
<evidence type="ECO:0000313" key="2">
    <source>
        <dbReference type="EMBL" id="KTD06759.1"/>
    </source>
</evidence>
<feature type="chain" id="PRO_5006914024" evidence="1">
    <location>
        <begin position="23"/>
        <end position="128"/>
    </location>
</feature>
<dbReference type="STRING" id="455.Ljam_0954"/>
<evidence type="ECO:0000256" key="1">
    <source>
        <dbReference type="SAM" id="SignalP"/>
    </source>
</evidence>
<reference evidence="3 5" key="2">
    <citation type="submission" date="2016-05" db="EMBL/GenBank/DDBJ databases">
        <authorList>
            <person name="Prochazka B."/>
            <person name="Indra A."/>
            <person name="Hasenberger P."/>
            <person name="Blaschitz M."/>
            <person name="Wagner L."/>
            <person name="Wewalka G."/>
            <person name="Sorschag S."/>
            <person name="Schmid D."/>
            <person name="Ruppitsch W."/>
        </authorList>
    </citation>
    <scope>NUCLEOTIDE SEQUENCE [LARGE SCALE GENOMIC DNA]</scope>
    <source>
        <strain evidence="3 5">974010_12</strain>
    </source>
</reference>